<reference evidence="2" key="1">
    <citation type="journal article" date="2023" name="Mol. Phylogenet. Evol.">
        <title>Genome-scale phylogeny and comparative genomics of the fungal order Sordariales.</title>
        <authorList>
            <person name="Hensen N."/>
            <person name="Bonometti L."/>
            <person name="Westerberg I."/>
            <person name="Brannstrom I.O."/>
            <person name="Guillou S."/>
            <person name="Cros-Aarteil S."/>
            <person name="Calhoun S."/>
            <person name="Haridas S."/>
            <person name="Kuo A."/>
            <person name="Mondo S."/>
            <person name="Pangilinan J."/>
            <person name="Riley R."/>
            <person name="LaButti K."/>
            <person name="Andreopoulos B."/>
            <person name="Lipzen A."/>
            <person name="Chen C."/>
            <person name="Yan M."/>
            <person name="Daum C."/>
            <person name="Ng V."/>
            <person name="Clum A."/>
            <person name="Steindorff A."/>
            <person name="Ohm R.A."/>
            <person name="Martin F."/>
            <person name="Silar P."/>
            <person name="Natvig D.O."/>
            <person name="Lalanne C."/>
            <person name="Gautier V."/>
            <person name="Ament-Velasquez S.L."/>
            <person name="Kruys A."/>
            <person name="Hutchinson M.I."/>
            <person name="Powell A.J."/>
            <person name="Barry K."/>
            <person name="Miller A.N."/>
            <person name="Grigoriev I.V."/>
            <person name="Debuchy R."/>
            <person name="Gladieux P."/>
            <person name="Hiltunen Thoren M."/>
            <person name="Johannesson H."/>
        </authorList>
    </citation>
    <scope>NUCLEOTIDE SEQUENCE</scope>
    <source>
        <strain evidence="2">CBS 232.78</strain>
    </source>
</reference>
<name>A0AAE0TVK2_9PEZI</name>
<dbReference type="InterPro" id="IPR011333">
    <property type="entry name" value="SKP1/BTB/POZ_sf"/>
</dbReference>
<keyword evidence="3" id="KW-1185">Reference proteome</keyword>
<accession>A0AAE0TVK2</accession>
<sequence>MDNPSPGDPAASAIVADVTALPPKMIELTMEGNVVLAISNHNETETREFLVSSKILALASKYFANLFSLKFAEGRRLAFGGEQARIELMEDYLDAMEFLLSILHSKTTDTIVSENPSYEMIASIAVQTDKYLCSDAIKPWIACWMLAHDLRNGISALWPDDRMYMLFAAYLFRPNNLGQVTTEISKQLKKPDVRVKRLEGGCRRLMKFSKIYHAEDGKHALTMSAAVTILDFMDSSHIAIVHRLQRGLAKLRRSREVHSLPRAQLKCLKCGKLYPPGSDDYSVFGICPCSRDLQRDGVCGPAYRVDHYFDELKKISMSPLWVVGAERTLEQMTTDVLKLVVPEREHECTGKEACCFKTELEHIPFDVQDIISKCVITQEDCLSDPGPALKHNGRIVFQTPAPQLDIYQGKLK</sequence>
<dbReference type="EMBL" id="JAULSW010000005">
    <property type="protein sequence ID" value="KAK3381053.1"/>
    <property type="molecule type" value="Genomic_DNA"/>
</dbReference>
<evidence type="ECO:0000259" key="1">
    <source>
        <dbReference type="PROSITE" id="PS50097"/>
    </source>
</evidence>
<dbReference type="AlphaFoldDB" id="A0AAE0TVK2"/>
<gene>
    <name evidence="2" type="ORF">B0H63DRAFT_545370</name>
</gene>
<dbReference type="PROSITE" id="PS50097">
    <property type="entry name" value="BTB"/>
    <property type="match status" value="1"/>
</dbReference>
<dbReference type="Gene3D" id="3.30.710.10">
    <property type="entry name" value="Potassium Channel Kv1.1, Chain A"/>
    <property type="match status" value="1"/>
</dbReference>
<dbReference type="Proteomes" id="UP001285441">
    <property type="component" value="Unassembled WGS sequence"/>
</dbReference>
<evidence type="ECO:0000313" key="3">
    <source>
        <dbReference type="Proteomes" id="UP001285441"/>
    </source>
</evidence>
<feature type="domain" description="BTB" evidence="1">
    <location>
        <begin position="32"/>
        <end position="105"/>
    </location>
</feature>
<reference evidence="2" key="2">
    <citation type="submission" date="2023-06" db="EMBL/GenBank/DDBJ databases">
        <authorList>
            <consortium name="Lawrence Berkeley National Laboratory"/>
            <person name="Haridas S."/>
            <person name="Hensen N."/>
            <person name="Bonometti L."/>
            <person name="Westerberg I."/>
            <person name="Brannstrom I.O."/>
            <person name="Guillou S."/>
            <person name="Cros-Aarteil S."/>
            <person name="Calhoun S."/>
            <person name="Kuo A."/>
            <person name="Mondo S."/>
            <person name="Pangilinan J."/>
            <person name="Riley R."/>
            <person name="LaButti K."/>
            <person name="Andreopoulos B."/>
            <person name="Lipzen A."/>
            <person name="Chen C."/>
            <person name="Yanf M."/>
            <person name="Daum C."/>
            <person name="Ng V."/>
            <person name="Clum A."/>
            <person name="Steindorff A."/>
            <person name="Ohm R."/>
            <person name="Martin F."/>
            <person name="Silar P."/>
            <person name="Natvig D."/>
            <person name="Lalanne C."/>
            <person name="Gautier V."/>
            <person name="Ament-velasquez S.L."/>
            <person name="Kruys A."/>
            <person name="Hutchinson M.I."/>
            <person name="Powell A.J."/>
            <person name="Barry K."/>
            <person name="Miller A.N."/>
            <person name="Grigoriev I.V."/>
            <person name="Debuchy R."/>
            <person name="Gladieux P."/>
            <person name="Thoren M.H."/>
            <person name="Johannesson H."/>
        </authorList>
    </citation>
    <scope>NUCLEOTIDE SEQUENCE</scope>
    <source>
        <strain evidence="2">CBS 232.78</strain>
    </source>
</reference>
<comment type="caution">
    <text evidence="2">The sequence shown here is derived from an EMBL/GenBank/DDBJ whole genome shotgun (WGS) entry which is preliminary data.</text>
</comment>
<protein>
    <recommendedName>
        <fullName evidence="1">BTB domain-containing protein</fullName>
    </recommendedName>
</protein>
<dbReference type="InterPro" id="IPR000210">
    <property type="entry name" value="BTB/POZ_dom"/>
</dbReference>
<evidence type="ECO:0000313" key="2">
    <source>
        <dbReference type="EMBL" id="KAK3381053.1"/>
    </source>
</evidence>
<proteinExistence type="predicted"/>
<organism evidence="2 3">
    <name type="scientific">Podospora didyma</name>
    <dbReference type="NCBI Taxonomy" id="330526"/>
    <lineage>
        <taxon>Eukaryota</taxon>
        <taxon>Fungi</taxon>
        <taxon>Dikarya</taxon>
        <taxon>Ascomycota</taxon>
        <taxon>Pezizomycotina</taxon>
        <taxon>Sordariomycetes</taxon>
        <taxon>Sordariomycetidae</taxon>
        <taxon>Sordariales</taxon>
        <taxon>Podosporaceae</taxon>
        <taxon>Podospora</taxon>
    </lineage>
</organism>